<protein>
    <submittedName>
        <fullName evidence="2">Uncharacterized protein</fullName>
    </submittedName>
</protein>
<dbReference type="InterPro" id="IPR018126">
    <property type="entry name" value="SASP_alpha/beta-type_CS"/>
</dbReference>
<dbReference type="GO" id="GO:0006265">
    <property type="term" value="P:DNA topological change"/>
    <property type="evidence" value="ECO:0007669"/>
    <property type="project" value="InterPro"/>
</dbReference>
<gene>
    <name evidence="2" type="ORF">R28058_16311</name>
</gene>
<dbReference type="OrthoDB" id="1753465at2"/>
<dbReference type="PROSITE" id="PS00304">
    <property type="entry name" value="SASP_1"/>
    <property type="match status" value="1"/>
</dbReference>
<organism evidence="2 3">
    <name type="scientific">Paraclostridium sordellii</name>
    <name type="common">Clostridium sordellii</name>
    <dbReference type="NCBI Taxonomy" id="1505"/>
    <lineage>
        <taxon>Bacteria</taxon>
        <taxon>Bacillati</taxon>
        <taxon>Bacillota</taxon>
        <taxon>Clostridia</taxon>
        <taxon>Peptostreptococcales</taxon>
        <taxon>Peptostreptococcaceae</taxon>
        <taxon>Paraclostridium</taxon>
    </lineage>
</organism>
<feature type="region of interest" description="Disordered" evidence="1">
    <location>
        <begin position="47"/>
        <end position="72"/>
    </location>
</feature>
<dbReference type="AlphaFoldDB" id="A0A0C7QP59"/>
<dbReference type="RefSeq" id="WP_055333310.1">
    <property type="nucleotide sequence ID" value="NZ_CDNF01000003.1"/>
</dbReference>
<dbReference type="GO" id="GO:0003690">
    <property type="term" value="F:double-stranded DNA binding"/>
    <property type="evidence" value="ECO:0007669"/>
    <property type="project" value="InterPro"/>
</dbReference>
<dbReference type="Proteomes" id="UP000049127">
    <property type="component" value="Unassembled WGS sequence"/>
</dbReference>
<proteinExistence type="predicted"/>
<evidence type="ECO:0000313" key="2">
    <source>
        <dbReference type="EMBL" id="CEQ03898.1"/>
    </source>
</evidence>
<name>A0A0C7QP59_PARSO</name>
<reference evidence="2 3" key="1">
    <citation type="submission" date="2015-01" db="EMBL/GenBank/DDBJ databases">
        <authorList>
            <person name="Aslett A.Martin."/>
            <person name="De Silva Nishadi"/>
        </authorList>
    </citation>
    <scope>NUCLEOTIDE SEQUENCE [LARGE SCALE GENOMIC DNA]</scope>
    <source>
        <strain evidence="2 3">R28058</strain>
    </source>
</reference>
<accession>A0A0C7QP59</accession>
<feature type="compositionally biased region" description="Basic residues" evidence="1">
    <location>
        <begin position="49"/>
        <end position="59"/>
    </location>
</feature>
<evidence type="ECO:0000313" key="3">
    <source>
        <dbReference type="Proteomes" id="UP000049127"/>
    </source>
</evidence>
<evidence type="ECO:0000256" key="1">
    <source>
        <dbReference type="SAM" id="MobiDB-lite"/>
    </source>
</evidence>
<dbReference type="EMBL" id="CEKZ01000003">
    <property type="protein sequence ID" value="CEQ03898.1"/>
    <property type="molecule type" value="Genomic_DNA"/>
</dbReference>
<sequence>MTNKKKQNLKRVEIYNQNKEEIASELGINGSGNTEVNVKMASEGEAKYSKKTMNRKNHIKNGSGNYKGKMDL</sequence>